<name>A0A0N1EE29_9HELI</name>
<dbReference type="RefSeq" id="WP_054197634.1">
    <property type="nucleotide sequence ID" value="NZ_CAJFGW010000003.1"/>
</dbReference>
<dbReference type="Proteomes" id="UP000037997">
    <property type="component" value="Unassembled WGS sequence"/>
</dbReference>
<organism evidence="2 4">
    <name type="scientific">Helicobacter pullorum</name>
    <dbReference type="NCBI Taxonomy" id="35818"/>
    <lineage>
        <taxon>Bacteria</taxon>
        <taxon>Pseudomonadati</taxon>
        <taxon>Campylobacterota</taxon>
        <taxon>Epsilonproteobacteria</taxon>
        <taxon>Campylobacterales</taxon>
        <taxon>Helicobacteraceae</taxon>
        <taxon>Helicobacter</taxon>
    </lineage>
</organism>
<evidence type="ECO:0000313" key="2">
    <source>
        <dbReference type="EMBL" id="KPH56283.1"/>
    </source>
</evidence>
<protein>
    <submittedName>
        <fullName evidence="2">Uncharacterized protein</fullName>
    </submittedName>
</protein>
<evidence type="ECO:0000313" key="3">
    <source>
        <dbReference type="Proteomes" id="UP000037800"/>
    </source>
</evidence>
<accession>A0A0N1EE29</accession>
<gene>
    <name evidence="2" type="ORF">HPU229334_02520</name>
    <name evidence="1" type="ORF">HPU229336_08070</name>
</gene>
<sequence length="406" mass="46596">MQIIQKLFILFLLAPNLILASGRYPSPLPTPTTEILNLDYNKCSTSCLEDYLKQGLIFSFMANFNEDNQNEELLESLNLLMNNLAISQIPYLSSTKKPFFNIALLFSRKNIGTYSASTTNVILSYLLHQNSRFNFEIFDSKSESQEDLQSTIDTIHSKGYRQIIAILTYNGANNLNLLNIQTPIFIPSVHSSQITSNLSPNIIYGGINYDEQIKELSQLNPQIKAASFYDSSYIGNTIHQSVLKYNPEISYSMAFNLKDNTNFTKEMKKLQPILNDSRIFLNTPLINSSIILSQITYYDIQTQGIYSTQINYNPTLLSITQAKDRDNMYIANSIGKLEDLFVEEAKLLNADLEYDWINYATALGIEYFYLKNIPSAKRFFDEKIYNNQVQYDIQILSPKNNRFIQH</sequence>
<reference evidence="3 4" key="1">
    <citation type="submission" date="2014-06" db="EMBL/GenBank/DDBJ databases">
        <title>Helicobacter pullorum isolates in fresh chicken meat - phenotypic and genotypic features.</title>
        <authorList>
            <person name="Borges V."/>
            <person name="Santos A."/>
            <person name="Correia C.B."/>
            <person name="Saraiva M."/>
            <person name="Menard A."/>
            <person name="Vieira L."/>
            <person name="Sampaio D.A."/>
            <person name="Gomes J.P."/>
            <person name="Oleastro M."/>
        </authorList>
    </citation>
    <scope>NUCLEOTIDE SEQUENCE [LARGE SCALE GENOMIC DNA]</scope>
    <source>
        <strain evidence="2 4">229334/12</strain>
        <strain evidence="1 3">229336/12</strain>
    </source>
</reference>
<dbReference type="PATRIC" id="fig|35818.10.peg.1592"/>
<dbReference type="STRING" id="35818.HPU229336_08070"/>
<dbReference type="AlphaFoldDB" id="A0A0N1EE29"/>
<evidence type="ECO:0000313" key="1">
    <source>
        <dbReference type="EMBL" id="KPH51350.1"/>
    </source>
</evidence>
<proteinExistence type="predicted"/>
<dbReference type="GeneID" id="93196820"/>
<dbReference type="EMBL" id="JNUR01000006">
    <property type="protein sequence ID" value="KPH51350.1"/>
    <property type="molecule type" value="Genomic_DNA"/>
</dbReference>
<evidence type="ECO:0000313" key="4">
    <source>
        <dbReference type="Proteomes" id="UP000037997"/>
    </source>
</evidence>
<dbReference type="EMBL" id="JNOC01000016">
    <property type="protein sequence ID" value="KPH56283.1"/>
    <property type="molecule type" value="Genomic_DNA"/>
</dbReference>
<dbReference type="Proteomes" id="UP000037800">
    <property type="component" value="Unassembled WGS sequence"/>
</dbReference>
<comment type="caution">
    <text evidence="2">The sequence shown here is derived from an EMBL/GenBank/DDBJ whole genome shotgun (WGS) entry which is preliminary data.</text>
</comment>